<dbReference type="EMBL" id="FNKO01000002">
    <property type="protein sequence ID" value="SDQ99400.1"/>
    <property type="molecule type" value="Genomic_DNA"/>
</dbReference>
<dbReference type="PANTHER" id="PTHR30582:SF2">
    <property type="entry name" value="L,D-TRANSPEPTIDASE YCIB-RELATED"/>
    <property type="match status" value="1"/>
</dbReference>
<keyword evidence="4 6" id="KW-0573">Peptidoglycan synthesis</keyword>
<dbReference type="SUPFAM" id="SSF141523">
    <property type="entry name" value="L,D-transpeptidase catalytic domain-like"/>
    <property type="match status" value="1"/>
</dbReference>
<name>A0A1H1FEV9_9ACTN</name>
<dbReference type="PANTHER" id="PTHR30582">
    <property type="entry name" value="L,D-TRANSPEPTIDASE"/>
    <property type="match status" value="1"/>
</dbReference>
<feature type="region of interest" description="Disordered" evidence="7">
    <location>
        <begin position="42"/>
        <end position="87"/>
    </location>
</feature>
<comment type="pathway">
    <text evidence="1 6">Cell wall biogenesis; peptidoglycan biosynthesis.</text>
</comment>
<feature type="active site" description="Proton donor/acceptor" evidence="6">
    <location>
        <position position="240"/>
    </location>
</feature>
<dbReference type="RefSeq" id="WP_092524840.1">
    <property type="nucleotide sequence ID" value="NZ_FNKO01000002.1"/>
</dbReference>
<dbReference type="GO" id="GO:0005576">
    <property type="term" value="C:extracellular region"/>
    <property type="evidence" value="ECO:0007669"/>
    <property type="project" value="TreeGrafter"/>
</dbReference>
<feature type="active site" description="Nucleophile" evidence="6">
    <location>
        <position position="256"/>
    </location>
</feature>
<evidence type="ECO:0000256" key="6">
    <source>
        <dbReference type="PROSITE-ProRule" id="PRU01373"/>
    </source>
</evidence>
<feature type="compositionally biased region" description="Polar residues" evidence="7">
    <location>
        <begin position="51"/>
        <end position="60"/>
    </location>
</feature>
<evidence type="ECO:0000313" key="9">
    <source>
        <dbReference type="EMBL" id="SDQ99400.1"/>
    </source>
</evidence>
<accession>A0A1H1FEV9</accession>
<dbReference type="Pfam" id="PF03734">
    <property type="entry name" value="YkuD"/>
    <property type="match status" value="1"/>
</dbReference>
<dbReference type="Proteomes" id="UP000199301">
    <property type="component" value="Unassembled WGS sequence"/>
</dbReference>
<dbReference type="GO" id="GO:0071972">
    <property type="term" value="F:peptidoglycan L,D-transpeptidase activity"/>
    <property type="evidence" value="ECO:0007669"/>
    <property type="project" value="TreeGrafter"/>
</dbReference>
<sequence length="279" mass="29325">MEFARIGSPGSVFGGVSPVRRLVAVSAVLLVLLLGGCSDAPSEPAPVDAATPSTARSTVDLSALPKATTFGTTPDAPSDPAPNEGTNGVVLRVEQDTAVYDSVRGKAIARLPARQFKSPTWVPIVAERGDWARVLLPSRPNGSTGWVRSESDKVHKARSRHVVNVDVDARRLVVLKSGREIGSWEVGVGKKASPTPRGRTFILASIRETVNDYSPIVLPLGTHSETFKTYGGGPGTVALHGWPDPGVFGSASSDGCVRVPADALSLLRSLPLGTLVRLR</sequence>
<proteinExistence type="predicted"/>
<dbReference type="UniPathway" id="UPA00219"/>
<evidence type="ECO:0000256" key="7">
    <source>
        <dbReference type="SAM" id="MobiDB-lite"/>
    </source>
</evidence>
<dbReference type="CDD" id="cd16913">
    <property type="entry name" value="YkuD_like"/>
    <property type="match status" value="1"/>
</dbReference>
<keyword evidence="5 6" id="KW-0961">Cell wall biogenesis/degradation</keyword>
<keyword evidence="2" id="KW-0808">Transferase</keyword>
<reference evidence="10" key="1">
    <citation type="submission" date="2016-10" db="EMBL/GenBank/DDBJ databases">
        <authorList>
            <person name="Varghese N."/>
            <person name="Submissions S."/>
        </authorList>
    </citation>
    <scope>NUCLEOTIDE SEQUENCE [LARGE SCALE GENOMIC DNA]</scope>
    <source>
        <strain evidence="10">DSM 45459</strain>
    </source>
</reference>
<evidence type="ECO:0000256" key="3">
    <source>
        <dbReference type="ARBA" id="ARBA00022960"/>
    </source>
</evidence>
<dbReference type="AlphaFoldDB" id="A0A1H1FEV9"/>
<evidence type="ECO:0000256" key="5">
    <source>
        <dbReference type="ARBA" id="ARBA00023316"/>
    </source>
</evidence>
<dbReference type="PROSITE" id="PS52029">
    <property type="entry name" value="LD_TPASE"/>
    <property type="match status" value="1"/>
</dbReference>
<evidence type="ECO:0000313" key="10">
    <source>
        <dbReference type="Proteomes" id="UP000199301"/>
    </source>
</evidence>
<evidence type="ECO:0000256" key="1">
    <source>
        <dbReference type="ARBA" id="ARBA00004752"/>
    </source>
</evidence>
<dbReference type="GO" id="GO:0008360">
    <property type="term" value="P:regulation of cell shape"/>
    <property type="evidence" value="ECO:0007669"/>
    <property type="project" value="UniProtKB-UniRule"/>
</dbReference>
<dbReference type="InterPro" id="IPR038063">
    <property type="entry name" value="Transpep_catalytic_dom"/>
</dbReference>
<dbReference type="InterPro" id="IPR050979">
    <property type="entry name" value="LD-transpeptidase"/>
</dbReference>
<protein>
    <submittedName>
        <fullName evidence="9">L,D-transpeptidase catalytic domain</fullName>
    </submittedName>
</protein>
<dbReference type="OrthoDB" id="5243103at2"/>
<dbReference type="GO" id="GO:0071555">
    <property type="term" value="P:cell wall organization"/>
    <property type="evidence" value="ECO:0007669"/>
    <property type="project" value="UniProtKB-UniRule"/>
</dbReference>
<evidence type="ECO:0000256" key="2">
    <source>
        <dbReference type="ARBA" id="ARBA00022679"/>
    </source>
</evidence>
<dbReference type="GO" id="GO:0018104">
    <property type="term" value="P:peptidoglycan-protein cross-linking"/>
    <property type="evidence" value="ECO:0007669"/>
    <property type="project" value="TreeGrafter"/>
</dbReference>
<organism evidence="9 10">
    <name type="scientific">Actinopolyspora saharensis</name>
    <dbReference type="NCBI Taxonomy" id="995062"/>
    <lineage>
        <taxon>Bacteria</taxon>
        <taxon>Bacillati</taxon>
        <taxon>Actinomycetota</taxon>
        <taxon>Actinomycetes</taxon>
        <taxon>Actinopolysporales</taxon>
        <taxon>Actinopolysporaceae</taxon>
        <taxon>Actinopolyspora</taxon>
    </lineage>
</organism>
<evidence type="ECO:0000256" key="4">
    <source>
        <dbReference type="ARBA" id="ARBA00022984"/>
    </source>
</evidence>
<dbReference type="STRING" id="995062.SAMN04489718_3003"/>
<dbReference type="Gene3D" id="2.40.440.10">
    <property type="entry name" value="L,D-transpeptidase catalytic domain-like"/>
    <property type="match status" value="1"/>
</dbReference>
<feature type="domain" description="L,D-TPase catalytic" evidence="8">
    <location>
        <begin position="161"/>
        <end position="279"/>
    </location>
</feature>
<dbReference type="GO" id="GO:0016740">
    <property type="term" value="F:transferase activity"/>
    <property type="evidence" value="ECO:0007669"/>
    <property type="project" value="UniProtKB-KW"/>
</dbReference>
<keyword evidence="3 6" id="KW-0133">Cell shape</keyword>
<evidence type="ECO:0000259" key="8">
    <source>
        <dbReference type="PROSITE" id="PS52029"/>
    </source>
</evidence>
<dbReference type="InterPro" id="IPR005490">
    <property type="entry name" value="LD_TPept_cat_dom"/>
</dbReference>
<keyword evidence="10" id="KW-1185">Reference proteome</keyword>
<gene>
    <name evidence="9" type="ORF">SAMN04489718_3003</name>
</gene>